<organism evidence="1 2">
    <name type="scientific">Halalkalibacter suaedae</name>
    <dbReference type="NCBI Taxonomy" id="2822140"/>
    <lineage>
        <taxon>Bacteria</taxon>
        <taxon>Bacillati</taxon>
        <taxon>Bacillota</taxon>
        <taxon>Bacilli</taxon>
        <taxon>Bacillales</taxon>
        <taxon>Bacillaceae</taxon>
        <taxon>Halalkalibacter</taxon>
    </lineage>
</organism>
<protein>
    <submittedName>
        <fullName evidence="1">Uncharacterized protein</fullName>
    </submittedName>
</protein>
<evidence type="ECO:0000313" key="2">
    <source>
        <dbReference type="Proteomes" id="UP000678228"/>
    </source>
</evidence>
<sequence length="69" mass="8012">MRVIENENQFYTSLKEAADHILEVLSKQMNVNTFCVASNNQVMSMIHSVFHRKEVLFESGTQLNFLDAY</sequence>
<dbReference type="EMBL" id="JAGKSQ010000002">
    <property type="protein sequence ID" value="MBP3950793.1"/>
    <property type="molecule type" value="Genomic_DNA"/>
</dbReference>
<comment type="caution">
    <text evidence="1">The sequence shown here is derived from an EMBL/GenBank/DDBJ whole genome shotgun (WGS) entry which is preliminary data.</text>
</comment>
<name>A0A940WV09_9BACI</name>
<accession>A0A940WV09</accession>
<keyword evidence="2" id="KW-1185">Reference proteome</keyword>
<dbReference type="AlphaFoldDB" id="A0A940WV09"/>
<dbReference type="RefSeq" id="WP_210596470.1">
    <property type="nucleotide sequence ID" value="NZ_JAGKSQ010000002.1"/>
</dbReference>
<evidence type="ECO:0000313" key="1">
    <source>
        <dbReference type="EMBL" id="MBP3950793.1"/>
    </source>
</evidence>
<reference evidence="1" key="1">
    <citation type="submission" date="2021-03" db="EMBL/GenBank/DDBJ databases">
        <title>Bacillus suaedae sp. nov., isolated from Suaeda aralocaspica.</title>
        <authorList>
            <person name="Lei R.F.R."/>
        </authorList>
    </citation>
    <scope>NUCLEOTIDE SEQUENCE</scope>
    <source>
        <strain evidence="1">YZJH907-2</strain>
    </source>
</reference>
<dbReference type="Proteomes" id="UP000678228">
    <property type="component" value="Unassembled WGS sequence"/>
</dbReference>
<proteinExistence type="predicted"/>
<gene>
    <name evidence="1" type="ORF">J7W16_06565</name>
</gene>